<protein>
    <submittedName>
        <fullName evidence="1">Uncharacterized protein</fullName>
    </submittedName>
</protein>
<accession>A0A165E9R4</accession>
<keyword evidence="2" id="KW-1185">Reference proteome</keyword>
<reference evidence="1 2" key="1">
    <citation type="journal article" date="2016" name="Mol. Biol. Evol.">
        <title>Comparative Genomics of Early-Diverging Mushroom-Forming Fungi Provides Insights into the Origins of Lignocellulose Decay Capabilities.</title>
        <authorList>
            <person name="Nagy L.G."/>
            <person name="Riley R."/>
            <person name="Tritt A."/>
            <person name="Adam C."/>
            <person name="Daum C."/>
            <person name="Floudas D."/>
            <person name="Sun H."/>
            <person name="Yadav J.S."/>
            <person name="Pangilinan J."/>
            <person name="Larsson K.H."/>
            <person name="Matsuura K."/>
            <person name="Barry K."/>
            <person name="Labutti K."/>
            <person name="Kuo R."/>
            <person name="Ohm R.A."/>
            <person name="Bhattacharya S.S."/>
            <person name="Shirouzu T."/>
            <person name="Yoshinaga Y."/>
            <person name="Martin F.M."/>
            <person name="Grigoriev I.V."/>
            <person name="Hibbett D.S."/>
        </authorList>
    </citation>
    <scope>NUCLEOTIDE SEQUENCE [LARGE SCALE GENOMIC DNA]</scope>
    <source>
        <strain evidence="1 2">93-53</strain>
    </source>
</reference>
<organism evidence="1 2">
    <name type="scientific">Laetiporus sulphureus 93-53</name>
    <dbReference type="NCBI Taxonomy" id="1314785"/>
    <lineage>
        <taxon>Eukaryota</taxon>
        <taxon>Fungi</taxon>
        <taxon>Dikarya</taxon>
        <taxon>Basidiomycota</taxon>
        <taxon>Agaricomycotina</taxon>
        <taxon>Agaricomycetes</taxon>
        <taxon>Polyporales</taxon>
        <taxon>Laetiporus</taxon>
    </lineage>
</organism>
<proteinExistence type="predicted"/>
<dbReference type="AlphaFoldDB" id="A0A165E9R4"/>
<name>A0A165E9R4_9APHY</name>
<dbReference type="Proteomes" id="UP000076871">
    <property type="component" value="Unassembled WGS sequence"/>
</dbReference>
<sequence>MADPANESHEYEWVTGYSFSDGTVILLLGIHTLLVNKVKFSEEWELLQALVTIIFNFDNTIEGQPFIRLDDTHEFFELAMLERLTFRYRMHTAHKFMKDRVLTCFSPNPKKGRIIKILPLTFYLISQTMPDILYESAIALASWCKAVVSNVFGIGPEPGVGCNTHKICETHWAKLATNSPPPLDKLEVIDIFLLLLYFDTFTCAQHPMLCIKCAQVMHRHCKEEHHQIWLGLLKLQGLSEKDRKAWLLTLSDDF</sequence>
<gene>
    <name evidence="1" type="ORF">LAESUDRAFT_714276</name>
</gene>
<dbReference type="GeneID" id="63824088"/>
<evidence type="ECO:0000313" key="1">
    <source>
        <dbReference type="EMBL" id="KZT06547.1"/>
    </source>
</evidence>
<dbReference type="EMBL" id="KV427624">
    <property type="protein sequence ID" value="KZT06547.1"/>
    <property type="molecule type" value="Genomic_DNA"/>
</dbReference>
<dbReference type="InParanoid" id="A0A165E9R4"/>
<dbReference type="RefSeq" id="XP_040764287.1">
    <property type="nucleotide sequence ID" value="XM_040907059.1"/>
</dbReference>
<evidence type="ECO:0000313" key="2">
    <source>
        <dbReference type="Proteomes" id="UP000076871"/>
    </source>
</evidence>